<comment type="caution">
    <text evidence="5">The sequence shown here is derived from an EMBL/GenBank/DDBJ whole genome shotgun (WGS) entry which is preliminary data.</text>
</comment>
<dbReference type="Pfam" id="PF03666">
    <property type="entry name" value="NPR3"/>
    <property type="match status" value="1"/>
</dbReference>
<dbReference type="PANTHER" id="PTHR13153:SF5">
    <property type="entry name" value="GATOR COMPLEX PROTEIN NPRL3"/>
    <property type="match status" value="1"/>
</dbReference>
<dbReference type="InterPro" id="IPR005365">
    <property type="entry name" value="Npr3"/>
</dbReference>
<feature type="compositionally biased region" description="Polar residues" evidence="3">
    <location>
        <begin position="318"/>
        <end position="335"/>
    </location>
</feature>
<dbReference type="GO" id="GO:1990130">
    <property type="term" value="C:GATOR1 complex"/>
    <property type="evidence" value="ECO:0007669"/>
    <property type="project" value="TreeGrafter"/>
</dbReference>
<dbReference type="GO" id="GO:0038202">
    <property type="term" value="P:TORC1 signaling"/>
    <property type="evidence" value="ECO:0007669"/>
    <property type="project" value="TreeGrafter"/>
</dbReference>
<dbReference type="OrthoDB" id="18648at2759"/>
<evidence type="ECO:0000256" key="1">
    <source>
        <dbReference type="ARBA" id="ARBA00010546"/>
    </source>
</evidence>
<dbReference type="EMBL" id="MCFH01000009">
    <property type="protein sequence ID" value="ORX55436.1"/>
    <property type="molecule type" value="Genomic_DNA"/>
</dbReference>
<feature type="region of interest" description="Disordered" evidence="3">
    <location>
        <begin position="318"/>
        <end position="344"/>
    </location>
</feature>
<protein>
    <recommendedName>
        <fullName evidence="2">Nitrogen permease regulator 3</fullName>
    </recommendedName>
    <alternativeName>
        <fullName evidence="2">Required for meiotic nuclear division protein 11</fullName>
    </alternativeName>
</protein>
<dbReference type="GO" id="GO:0034198">
    <property type="term" value="P:cellular response to amino acid starvation"/>
    <property type="evidence" value="ECO:0007669"/>
    <property type="project" value="TreeGrafter"/>
</dbReference>
<organism evidence="5 6">
    <name type="scientific">Piromyces finnis</name>
    <dbReference type="NCBI Taxonomy" id="1754191"/>
    <lineage>
        <taxon>Eukaryota</taxon>
        <taxon>Fungi</taxon>
        <taxon>Fungi incertae sedis</taxon>
        <taxon>Chytridiomycota</taxon>
        <taxon>Chytridiomycota incertae sedis</taxon>
        <taxon>Neocallimastigomycetes</taxon>
        <taxon>Neocallimastigales</taxon>
        <taxon>Neocallimastigaceae</taxon>
        <taxon>Piromyces</taxon>
    </lineage>
</organism>
<dbReference type="GO" id="GO:0005774">
    <property type="term" value="C:vacuolar membrane"/>
    <property type="evidence" value="ECO:0007669"/>
    <property type="project" value="UniProtKB-SubCell"/>
</dbReference>
<proteinExistence type="inferred from homology"/>
<keyword evidence="2" id="KW-0732">Signal</keyword>
<dbReference type="GO" id="GO:0051321">
    <property type="term" value="P:meiotic cell cycle"/>
    <property type="evidence" value="ECO:0007669"/>
    <property type="project" value="UniProtKB-UniRule"/>
</dbReference>
<dbReference type="STRING" id="1754191.A0A1Y1VG84"/>
<dbReference type="InterPro" id="IPR056603">
    <property type="entry name" value="HTH_NPRL3"/>
</dbReference>
<dbReference type="AlphaFoldDB" id="A0A1Y1VG84"/>
<comment type="function">
    <text evidence="2">Mediates inactivation of the TORC1 complex in response to amino acid starvation. Required for meiotic nuclear division.</text>
</comment>
<comment type="similarity">
    <text evidence="1 2">Belongs to the NPR3 family.</text>
</comment>
<dbReference type="GO" id="GO:1904262">
    <property type="term" value="P:negative regulation of TORC1 signaling"/>
    <property type="evidence" value="ECO:0007669"/>
    <property type="project" value="TreeGrafter"/>
</dbReference>
<feature type="domain" description="GATOR1 complex protein NPRL3 C-terminal HTH" evidence="4">
    <location>
        <begin position="685"/>
        <end position="746"/>
    </location>
</feature>
<gene>
    <name evidence="5" type="ORF">BCR36DRAFT_347290</name>
</gene>
<accession>A0A1Y1VG84</accession>
<evidence type="ECO:0000256" key="3">
    <source>
        <dbReference type="SAM" id="MobiDB-lite"/>
    </source>
</evidence>
<dbReference type="PANTHER" id="PTHR13153">
    <property type="entry name" value="CGTHBA PROTEIN -14 GENE PROTEIN"/>
    <property type="match status" value="1"/>
</dbReference>
<feature type="region of interest" description="Disordered" evidence="3">
    <location>
        <begin position="176"/>
        <end position="215"/>
    </location>
</feature>
<keyword evidence="2" id="KW-0469">Meiosis</keyword>
<reference evidence="5 6" key="2">
    <citation type="submission" date="2016-08" db="EMBL/GenBank/DDBJ databases">
        <title>Pervasive Adenine N6-methylation of Active Genes in Fungi.</title>
        <authorList>
            <consortium name="DOE Joint Genome Institute"/>
            <person name="Mondo S.J."/>
            <person name="Dannebaum R.O."/>
            <person name="Kuo R.C."/>
            <person name="Labutti K."/>
            <person name="Haridas S."/>
            <person name="Kuo A."/>
            <person name="Salamov A."/>
            <person name="Ahrendt S.R."/>
            <person name="Lipzen A."/>
            <person name="Sullivan W."/>
            <person name="Andreopoulos W.B."/>
            <person name="Clum A."/>
            <person name="Lindquist E."/>
            <person name="Daum C."/>
            <person name="Ramamoorthy G.K."/>
            <person name="Gryganskyi A."/>
            <person name="Culley D."/>
            <person name="Magnuson J.K."/>
            <person name="James T.Y."/>
            <person name="O'Malley M.A."/>
            <person name="Stajich J.E."/>
            <person name="Spatafora J.W."/>
            <person name="Visel A."/>
            <person name="Grigoriev I.V."/>
        </authorList>
    </citation>
    <scope>NUCLEOTIDE SEQUENCE [LARGE SCALE GENOMIC DNA]</scope>
    <source>
        <strain evidence="6">finn</strain>
    </source>
</reference>
<name>A0A1Y1VG84_9FUNG</name>
<evidence type="ECO:0000313" key="5">
    <source>
        <dbReference type="EMBL" id="ORX55436.1"/>
    </source>
</evidence>
<comment type="subcellular location">
    <subcellularLocation>
        <location evidence="2">Vacuole membrane</location>
        <topology evidence="2">Peripheral membrane protein</topology>
    </subcellularLocation>
</comment>
<dbReference type="Pfam" id="PF24064">
    <property type="entry name" value="HTH_NPRL3"/>
    <property type="match status" value="1"/>
</dbReference>
<evidence type="ECO:0000313" key="6">
    <source>
        <dbReference type="Proteomes" id="UP000193719"/>
    </source>
</evidence>
<dbReference type="Proteomes" id="UP000193719">
    <property type="component" value="Unassembled WGS sequence"/>
</dbReference>
<evidence type="ECO:0000256" key="2">
    <source>
        <dbReference type="RuleBase" id="RU368069"/>
    </source>
</evidence>
<evidence type="ECO:0000259" key="4">
    <source>
        <dbReference type="Pfam" id="PF24064"/>
    </source>
</evidence>
<keyword evidence="6" id="KW-1185">Reference proteome</keyword>
<dbReference type="GO" id="GO:0010508">
    <property type="term" value="P:positive regulation of autophagy"/>
    <property type="evidence" value="ECO:0007669"/>
    <property type="project" value="TreeGrafter"/>
</dbReference>
<feature type="compositionally biased region" description="Low complexity" evidence="3">
    <location>
        <begin position="191"/>
        <end position="214"/>
    </location>
</feature>
<reference evidence="5 6" key="1">
    <citation type="submission" date="2016-08" db="EMBL/GenBank/DDBJ databases">
        <title>Genomes of anaerobic fungi encode conserved fungal cellulosomes for biomass hydrolysis.</title>
        <authorList>
            <consortium name="DOE Joint Genome Institute"/>
            <person name="Haitjema C.H."/>
            <person name="Gilmore S.P."/>
            <person name="Henske J.K."/>
            <person name="Solomon K.V."/>
            <person name="De Groot R."/>
            <person name="Kuo A."/>
            <person name="Mondo S.J."/>
            <person name="Salamov A.A."/>
            <person name="Labutti K."/>
            <person name="Zhao Z."/>
            <person name="Chiniquy J."/>
            <person name="Barry K."/>
            <person name="Brewer H.M."/>
            <person name="Purvine S.O."/>
            <person name="Wright A.T."/>
            <person name="Boxma B."/>
            <person name="Van Alen T."/>
            <person name="Hackstein J.H."/>
            <person name="Baker S.E."/>
            <person name="Grigoriev I.V."/>
            <person name="O'Malley M.A."/>
        </authorList>
    </citation>
    <scope>NUCLEOTIDE SEQUENCE [LARGE SCALE GENOMIC DNA]</scope>
    <source>
        <strain evidence="6">finn</strain>
    </source>
</reference>
<sequence>MQLLGIVLVCYSSRGHQYVFGYPTNPSYKSAATLPSPKVPPINLINSINYSDNNFQVQSDSYTSTFSENYGSQQHNLSQSNQLFPSQQISGSYKRVSEMNLKMKSSKDKIRNSYKTDNNIIMNKKDLNRELNLKPNLINKMKETSIPNKNMQFTTNNKLNNTNEISNYRNHNNNLHNNNIQPPNRLKKTNSSHSTHTSIINEGRNNTNSTNNHHNQQEKFLGYDTQFLADILSPKSALCDQKFQLTINNLTFVGHPTLINSDSTHQKNSILNRYLKKKFEKNMNNISSNSNSSNNNINQYNIITKSDKINNTRYAHLMSSSPTSSHYNSIDTDSAGSDEEETNKKMFSKKDATNLTMFHVVFIIKPSDEKSFDNEIEKLYKNVILKLSHGLQHEQRYRSYVMQQIDLILSLKDESYEDSSQLMDCILHQSSLAHDLATVYDALISNKIAHIVINNSVDLSLQIPPSLPSFEDNDEIILSEEQILNNDASFPTLRPYHALLLLEDPEEIFKSFPKDPSPTLVELIQVVTPMQCFEELQSILDCSLSHIYKLAAHLVYWRKARIIDVISIRNVYVISPNANLDILPELCKDFENHFPGTDLLSIFSELSIPRPFSSVIPSKDQRTLYLEIITYFLRHNLVTQLHMYIYLSISQEIKKRTIYSQSSTENEEFSSSDNSSIILNPSETSDIENEWIKMLASTQSPAESALFLRLLPYFTGKYHVEEIIFRENLTRKDLKIILSKFRNELITILHQ</sequence>